<evidence type="ECO:0000313" key="3">
    <source>
        <dbReference type="Proteomes" id="UP000266723"/>
    </source>
</evidence>
<name>A0ABQ7EW47_BRACR</name>
<gene>
    <name evidence="2" type="ORF">DY000_02047981</name>
</gene>
<dbReference type="Proteomes" id="UP000266723">
    <property type="component" value="Unassembled WGS sequence"/>
</dbReference>
<feature type="compositionally biased region" description="Polar residues" evidence="1">
    <location>
        <begin position="274"/>
        <end position="283"/>
    </location>
</feature>
<evidence type="ECO:0000256" key="1">
    <source>
        <dbReference type="SAM" id="MobiDB-lite"/>
    </source>
</evidence>
<evidence type="ECO:0000313" key="2">
    <source>
        <dbReference type="EMBL" id="KAF3607839.1"/>
    </source>
</evidence>
<accession>A0ABQ7EW47</accession>
<keyword evidence="3" id="KW-1185">Reference proteome</keyword>
<sequence>MGESTDGTAYVRTVMAVHLRKREGRGRWTSKASRVHRRFKLIRPFKDKGGMSLIHSVFGQAVKAKHLREFSVQDLACVQAVDVKLFKMESGMKMKVAVTFKGSNYLVWSRMVKNAVGSKGLWKHITSGEAPMAITQGALVTYTGALNPRGNDQDFIRRSEMDALIKMLKDNGNIHRYSFGASMIARTIEMTPNVAKIARTDSKDQSTSGGGQGGSSNEPIRAAQTPHLDHEGESEPETQEHGQQGADLSEEGEEFNSGSHHQGEQDQGDEESQNEVQEPSTQADPGMAVHLRKREGRGRWMSKASKVHRRFKLIRPFKVKGGTSLIHSVFGQAVKAKHIIFYVPKSHIYDTAGDVQNLAEEPMTFLELGYSTGKRRMSMESTEKDGHIIHVSKDDIRKLMERALRDEHNYICLPEHASSFTHTKLAPEIYTKDEINEMFYGVCGAQ</sequence>
<dbReference type="EMBL" id="QGKV02000297">
    <property type="protein sequence ID" value="KAF3607839.1"/>
    <property type="molecule type" value="Genomic_DNA"/>
</dbReference>
<feature type="region of interest" description="Disordered" evidence="1">
    <location>
        <begin position="199"/>
        <end position="289"/>
    </location>
</feature>
<reference evidence="2 3" key="1">
    <citation type="journal article" date="2020" name="BMC Genomics">
        <title>Intraspecific diversification of the crop wild relative Brassica cretica Lam. using demographic model selection.</title>
        <authorList>
            <person name="Kioukis A."/>
            <person name="Michalopoulou V.A."/>
            <person name="Briers L."/>
            <person name="Pirintsos S."/>
            <person name="Studholme D.J."/>
            <person name="Pavlidis P."/>
            <person name="Sarris P.F."/>
        </authorList>
    </citation>
    <scope>NUCLEOTIDE SEQUENCE [LARGE SCALE GENOMIC DNA]</scope>
    <source>
        <strain evidence="3">cv. PFS-1207/04</strain>
    </source>
</reference>
<proteinExistence type="predicted"/>
<protein>
    <submittedName>
        <fullName evidence="2">Uncharacterized protein</fullName>
    </submittedName>
</protein>
<organism evidence="2 3">
    <name type="scientific">Brassica cretica</name>
    <name type="common">Mustard</name>
    <dbReference type="NCBI Taxonomy" id="69181"/>
    <lineage>
        <taxon>Eukaryota</taxon>
        <taxon>Viridiplantae</taxon>
        <taxon>Streptophyta</taxon>
        <taxon>Embryophyta</taxon>
        <taxon>Tracheophyta</taxon>
        <taxon>Spermatophyta</taxon>
        <taxon>Magnoliopsida</taxon>
        <taxon>eudicotyledons</taxon>
        <taxon>Gunneridae</taxon>
        <taxon>Pentapetalae</taxon>
        <taxon>rosids</taxon>
        <taxon>malvids</taxon>
        <taxon>Brassicales</taxon>
        <taxon>Brassicaceae</taxon>
        <taxon>Brassiceae</taxon>
        <taxon>Brassica</taxon>
    </lineage>
</organism>
<comment type="caution">
    <text evidence="2">The sequence shown here is derived from an EMBL/GenBank/DDBJ whole genome shotgun (WGS) entry which is preliminary data.</text>
</comment>